<dbReference type="EMBL" id="JBIAZU010000002">
    <property type="protein sequence ID" value="MFF5289720.1"/>
    <property type="molecule type" value="Genomic_DNA"/>
</dbReference>
<gene>
    <name evidence="2" type="ORF">ACFY35_09790</name>
</gene>
<dbReference type="Proteomes" id="UP001602245">
    <property type="component" value="Unassembled WGS sequence"/>
</dbReference>
<comment type="caution">
    <text evidence="2">The sequence shown here is derived from an EMBL/GenBank/DDBJ whole genome shotgun (WGS) entry which is preliminary data.</text>
</comment>
<dbReference type="InterPro" id="IPR024344">
    <property type="entry name" value="MDMPI_metal-binding"/>
</dbReference>
<dbReference type="Pfam" id="PF11716">
    <property type="entry name" value="MDMPI_N"/>
    <property type="match status" value="1"/>
</dbReference>
<proteinExistence type="predicted"/>
<dbReference type="SUPFAM" id="SSF109854">
    <property type="entry name" value="DinB/YfiT-like putative metalloenzymes"/>
    <property type="match status" value="1"/>
</dbReference>
<accession>A0ABW6WB38</accession>
<dbReference type="InterPro" id="IPR017520">
    <property type="entry name" value="CHP03086"/>
</dbReference>
<evidence type="ECO:0000313" key="3">
    <source>
        <dbReference type="Proteomes" id="UP001602245"/>
    </source>
</evidence>
<organism evidence="2 3">
    <name type="scientific">Paractinoplanes globisporus</name>
    <dbReference type="NCBI Taxonomy" id="113565"/>
    <lineage>
        <taxon>Bacteria</taxon>
        <taxon>Bacillati</taxon>
        <taxon>Actinomycetota</taxon>
        <taxon>Actinomycetes</taxon>
        <taxon>Micromonosporales</taxon>
        <taxon>Micromonosporaceae</taxon>
        <taxon>Paractinoplanes</taxon>
    </lineage>
</organism>
<evidence type="ECO:0000313" key="2">
    <source>
        <dbReference type="EMBL" id="MFF5289720.1"/>
    </source>
</evidence>
<keyword evidence="3" id="KW-1185">Reference proteome</keyword>
<dbReference type="Gene3D" id="1.20.120.450">
    <property type="entry name" value="dinb family like domain"/>
    <property type="match status" value="1"/>
</dbReference>
<dbReference type="RefSeq" id="WP_020518213.1">
    <property type="nucleotide sequence ID" value="NZ_JBIAZU010000002.1"/>
</dbReference>
<sequence length="185" mass="19580">MLENRLDRAFASTRSVLSTVKPGQFDLPTPCASWDVRSLINHFVGSARWAGDMIAGADGTPEQDYAAGDFLAAYDEYVAAALEGFAVDGVLDRTVSLPFGEMSGADLLDIACTDQFTHGWDLARATGHDTDLDPELAGALLTRARVTILDALRGPEGVAPFGPIVEARPRASAADRLAAFLGRAA</sequence>
<dbReference type="InterPro" id="IPR017517">
    <property type="entry name" value="Maleyloyr_isom"/>
</dbReference>
<evidence type="ECO:0000259" key="1">
    <source>
        <dbReference type="Pfam" id="PF11716"/>
    </source>
</evidence>
<name>A0ABW6WB38_9ACTN</name>
<reference evidence="2 3" key="1">
    <citation type="submission" date="2024-10" db="EMBL/GenBank/DDBJ databases">
        <title>The Natural Products Discovery Center: Release of the First 8490 Sequenced Strains for Exploring Actinobacteria Biosynthetic Diversity.</title>
        <authorList>
            <person name="Kalkreuter E."/>
            <person name="Kautsar S.A."/>
            <person name="Yang D."/>
            <person name="Bader C.D."/>
            <person name="Teijaro C.N."/>
            <person name="Fluegel L."/>
            <person name="Davis C.M."/>
            <person name="Simpson J.R."/>
            <person name="Lauterbach L."/>
            <person name="Steele A.D."/>
            <person name="Gui C."/>
            <person name="Meng S."/>
            <person name="Li G."/>
            <person name="Viehrig K."/>
            <person name="Ye F."/>
            <person name="Su P."/>
            <person name="Kiefer A.F."/>
            <person name="Nichols A."/>
            <person name="Cepeda A.J."/>
            <person name="Yan W."/>
            <person name="Fan B."/>
            <person name="Jiang Y."/>
            <person name="Adhikari A."/>
            <person name="Zheng C.-J."/>
            <person name="Schuster L."/>
            <person name="Cowan T.M."/>
            <person name="Smanski M.J."/>
            <person name="Chevrette M.G."/>
            <person name="De Carvalho L.P.S."/>
            <person name="Shen B."/>
        </authorList>
    </citation>
    <scope>NUCLEOTIDE SEQUENCE [LARGE SCALE GENOMIC DNA]</scope>
    <source>
        <strain evidence="2 3">NPDC000087</strain>
    </source>
</reference>
<dbReference type="NCBIfam" id="TIGR03086">
    <property type="entry name" value="TIGR03086 family metal-binding protein"/>
    <property type="match status" value="1"/>
</dbReference>
<dbReference type="InterPro" id="IPR034660">
    <property type="entry name" value="DinB/YfiT-like"/>
</dbReference>
<protein>
    <submittedName>
        <fullName evidence="2">TIGR03086 family metal-binding protein</fullName>
    </submittedName>
</protein>
<dbReference type="NCBIfam" id="TIGR03083">
    <property type="entry name" value="maleylpyruvate isomerase family mycothiol-dependent enzyme"/>
    <property type="match status" value="1"/>
</dbReference>
<feature type="domain" description="Mycothiol-dependent maleylpyruvate isomerase metal-binding" evidence="1">
    <location>
        <begin position="7"/>
        <end position="79"/>
    </location>
</feature>